<evidence type="ECO:0000256" key="1">
    <source>
        <dbReference type="PROSITE-ProRule" id="PRU00339"/>
    </source>
</evidence>
<dbReference type="SUPFAM" id="SSF48452">
    <property type="entry name" value="TPR-like"/>
    <property type="match status" value="1"/>
</dbReference>
<gene>
    <name evidence="2" type="ORF">AVDCRST_MAG70-874</name>
</gene>
<accession>A0A6J4UKP5</accession>
<proteinExistence type="predicted"/>
<dbReference type="EMBL" id="CADCWH010000134">
    <property type="protein sequence ID" value="CAA9550378.1"/>
    <property type="molecule type" value="Genomic_DNA"/>
</dbReference>
<sequence length="167" mass="18421">MIDDQGALSHHLGLKVVPNGLLVDEAGIIRWAKFGGFSIDDLEDVATVERFLAGEDPGASPEATAPYALGPLEQELVTTKVRLGRLLDEAGRRDEAVVAWREALGLDPENFTIRKQIWAAEHPEKFFPTIDFAWQGEQLRMEREREIADGICGPDGCPIPWATTASR</sequence>
<dbReference type="InterPro" id="IPR011990">
    <property type="entry name" value="TPR-like_helical_dom_sf"/>
</dbReference>
<reference evidence="2" key="1">
    <citation type="submission" date="2020-02" db="EMBL/GenBank/DDBJ databases">
        <authorList>
            <person name="Meier V. D."/>
        </authorList>
    </citation>
    <scope>NUCLEOTIDE SEQUENCE</scope>
    <source>
        <strain evidence="2">AVDCRST_MAG70</strain>
    </source>
</reference>
<dbReference type="AlphaFoldDB" id="A0A6J4UKP5"/>
<dbReference type="PROSITE" id="PS50005">
    <property type="entry name" value="TPR"/>
    <property type="match status" value="1"/>
</dbReference>
<organism evidence="2">
    <name type="scientific">uncultured Thermomicrobiales bacterium</name>
    <dbReference type="NCBI Taxonomy" id="1645740"/>
    <lineage>
        <taxon>Bacteria</taxon>
        <taxon>Pseudomonadati</taxon>
        <taxon>Thermomicrobiota</taxon>
        <taxon>Thermomicrobia</taxon>
        <taxon>Thermomicrobiales</taxon>
        <taxon>environmental samples</taxon>
    </lineage>
</organism>
<name>A0A6J4UKP5_9BACT</name>
<protein>
    <submittedName>
        <fullName evidence="2">Uncharacterized protein</fullName>
    </submittedName>
</protein>
<dbReference type="InterPro" id="IPR019734">
    <property type="entry name" value="TPR_rpt"/>
</dbReference>
<feature type="repeat" description="TPR" evidence="1">
    <location>
        <begin position="77"/>
        <end position="110"/>
    </location>
</feature>
<evidence type="ECO:0000313" key="2">
    <source>
        <dbReference type="EMBL" id="CAA9550378.1"/>
    </source>
</evidence>
<keyword evidence="1" id="KW-0802">TPR repeat</keyword>